<dbReference type="Pfam" id="PF04445">
    <property type="entry name" value="SAM_MT"/>
    <property type="match status" value="1"/>
</dbReference>
<dbReference type="RefSeq" id="WP_094262638.1">
    <property type="nucleotide sequence ID" value="NZ_NOWF01000001.1"/>
</dbReference>
<dbReference type="PANTHER" id="PTHR36112">
    <property type="entry name" value="RIBOSOMAL RNA SMALL SUBUNIT METHYLTRANSFERASE J"/>
    <property type="match status" value="1"/>
</dbReference>
<evidence type="ECO:0000313" key="2">
    <source>
        <dbReference type="Proteomes" id="UP000215459"/>
    </source>
</evidence>
<evidence type="ECO:0008006" key="3">
    <source>
        <dbReference type="Google" id="ProtNLM"/>
    </source>
</evidence>
<dbReference type="InterPro" id="IPR029063">
    <property type="entry name" value="SAM-dependent_MTases_sf"/>
</dbReference>
<dbReference type="SUPFAM" id="SSF53335">
    <property type="entry name" value="S-adenosyl-L-methionine-dependent methyltransferases"/>
    <property type="match status" value="1"/>
</dbReference>
<dbReference type="EMBL" id="NOWF01000001">
    <property type="protein sequence ID" value="OYD09538.1"/>
    <property type="molecule type" value="Genomic_DNA"/>
</dbReference>
<gene>
    <name evidence="1" type="ORF">CHM34_00530</name>
</gene>
<keyword evidence="2" id="KW-1185">Reference proteome</keyword>
<dbReference type="OrthoDB" id="1653798at2"/>
<dbReference type="InterPro" id="IPR007536">
    <property type="entry name" value="16SrRNA_methylTrfase_J"/>
</dbReference>
<accession>A0A235BB50</accession>
<protein>
    <recommendedName>
        <fullName evidence="3">SAM-dependent methyltransferase</fullName>
    </recommendedName>
</protein>
<dbReference type="Proteomes" id="UP000215459">
    <property type="component" value="Unassembled WGS sequence"/>
</dbReference>
<sequence length="263" mass="29008">MTVVTTSRKVRDEDRRLAAAIARRLNVSVVERDKRSLARLLADSGARDAVVVSGGSAWWQDRDGDEFFFHPGTAAIRLKQLTRGEPDGLVAAAGFRKGQRILDCTLGLASDAIVAAHMVGDSGEVIGLESQPVVAALVELGLETARFQSPRLMRAMRSVQVVCADYREFLPRCRTGEFDVILFDPMFRKTVQRSQSMQSLRVIANPDPLDEASVREAMRVAACRVVLKERKGSPEFERLGFCIVKEASTYALGVIDVSRRKGE</sequence>
<dbReference type="Gene3D" id="3.40.50.150">
    <property type="entry name" value="Vaccinia Virus protein VP39"/>
    <property type="match status" value="1"/>
</dbReference>
<comment type="caution">
    <text evidence="1">The sequence shown here is derived from an EMBL/GenBank/DDBJ whole genome shotgun (WGS) entry which is preliminary data.</text>
</comment>
<reference evidence="1 2" key="1">
    <citation type="submission" date="2017-07" db="EMBL/GenBank/DDBJ databases">
        <title>The genome sequence of Paludifilum halophilum highlights mechanisms for microbial adaptation to high salt environemnts.</title>
        <authorList>
            <person name="Belbahri L."/>
        </authorList>
    </citation>
    <scope>NUCLEOTIDE SEQUENCE [LARGE SCALE GENOMIC DNA]</scope>
    <source>
        <strain evidence="1 2">DSM 102817</strain>
    </source>
</reference>
<name>A0A235BB50_9BACL</name>
<dbReference type="AlphaFoldDB" id="A0A235BB50"/>
<dbReference type="GO" id="GO:0008990">
    <property type="term" value="F:rRNA (guanine-N2-)-methyltransferase activity"/>
    <property type="evidence" value="ECO:0007669"/>
    <property type="project" value="InterPro"/>
</dbReference>
<proteinExistence type="predicted"/>
<dbReference type="PANTHER" id="PTHR36112:SF1">
    <property type="entry name" value="RIBOSOMAL RNA SMALL SUBUNIT METHYLTRANSFERASE J"/>
    <property type="match status" value="1"/>
</dbReference>
<evidence type="ECO:0000313" key="1">
    <source>
        <dbReference type="EMBL" id="OYD09538.1"/>
    </source>
</evidence>
<organism evidence="1 2">
    <name type="scientific">Paludifilum halophilum</name>
    <dbReference type="NCBI Taxonomy" id="1642702"/>
    <lineage>
        <taxon>Bacteria</taxon>
        <taxon>Bacillati</taxon>
        <taxon>Bacillota</taxon>
        <taxon>Bacilli</taxon>
        <taxon>Bacillales</taxon>
        <taxon>Thermoactinomycetaceae</taxon>
        <taxon>Paludifilum</taxon>
    </lineage>
</organism>